<protein>
    <submittedName>
        <fullName evidence="2">Transposase</fullName>
    </submittedName>
</protein>
<name>A0ABN3NZM5_9ACTN</name>
<dbReference type="PANTHER" id="PTHR33627:SF1">
    <property type="entry name" value="TRANSPOSASE"/>
    <property type="match status" value="1"/>
</dbReference>
<dbReference type="InterPro" id="IPR038721">
    <property type="entry name" value="IS701-like_DDE_dom"/>
</dbReference>
<dbReference type="Proteomes" id="UP001501095">
    <property type="component" value="Unassembled WGS sequence"/>
</dbReference>
<dbReference type="PANTHER" id="PTHR33627">
    <property type="entry name" value="TRANSPOSASE"/>
    <property type="match status" value="1"/>
</dbReference>
<dbReference type="RefSeq" id="WP_344542060.1">
    <property type="nucleotide sequence ID" value="NZ_BAAATM010000018.1"/>
</dbReference>
<comment type="caution">
    <text evidence="2">The sequence shown here is derived from an EMBL/GenBank/DDBJ whole genome shotgun (WGS) entry which is preliminary data.</text>
</comment>
<evidence type="ECO:0000313" key="3">
    <source>
        <dbReference type="Proteomes" id="UP001501095"/>
    </source>
</evidence>
<feature type="domain" description="Transposase IS701-like DDE" evidence="1">
    <location>
        <begin position="22"/>
        <end position="253"/>
    </location>
</feature>
<organism evidence="2 3">
    <name type="scientific">Streptomyces levis</name>
    <dbReference type="NCBI Taxonomy" id="285566"/>
    <lineage>
        <taxon>Bacteria</taxon>
        <taxon>Bacillati</taxon>
        <taxon>Actinomycetota</taxon>
        <taxon>Actinomycetes</taxon>
        <taxon>Kitasatosporales</taxon>
        <taxon>Streptomycetaceae</taxon>
        <taxon>Streptomyces</taxon>
    </lineage>
</organism>
<evidence type="ECO:0000313" key="2">
    <source>
        <dbReference type="EMBL" id="GAA2550991.1"/>
    </source>
</evidence>
<evidence type="ECO:0000259" key="1">
    <source>
        <dbReference type="Pfam" id="PF13546"/>
    </source>
</evidence>
<dbReference type="Pfam" id="PF13546">
    <property type="entry name" value="DDE_5"/>
    <property type="match status" value="1"/>
</dbReference>
<sequence length="388" mass="41882">MSTALIRPEAVLGDALDDLGTELFATLRRSDQRRRGMEYVHGLLSTRGRKSIRNMAALKGGSTGQSLHHFICSSTWDWIPVRRSLAGYLTRLAPPQAYVARLMTIPKVGRHSVGVSRYFSVDEGQALNAQRAVGVWGVADTITAPFSWRLYLPQAWIKDGLRRNQASIPCEVGPETLGDCVLTACRESLAAWELPAQPVVVDIEEADPAATVRGLRAMGFPAMVRVHGDLPLMVHDPALTGHGAHLLTAPEIMQAARALFRPMARLETVSRSLPAVRRTALVAAVGVRLPGAAPGGAPLSLVGVNEPGRRGPAEMWLTDLPHPAASVLRFGDAARRVDRDFDEVTCRVGIRDYVGRSYGGWHRHTTLASAAHTVAVLSATAAQARQAS</sequence>
<accession>A0ABN3NZM5</accession>
<gene>
    <name evidence="2" type="ORF">GCM10010423_59170</name>
</gene>
<proteinExistence type="predicted"/>
<keyword evidence="3" id="KW-1185">Reference proteome</keyword>
<reference evidence="2 3" key="1">
    <citation type="journal article" date="2019" name="Int. J. Syst. Evol. Microbiol.">
        <title>The Global Catalogue of Microorganisms (GCM) 10K type strain sequencing project: providing services to taxonomists for standard genome sequencing and annotation.</title>
        <authorList>
            <consortium name="The Broad Institute Genomics Platform"/>
            <consortium name="The Broad Institute Genome Sequencing Center for Infectious Disease"/>
            <person name="Wu L."/>
            <person name="Ma J."/>
        </authorList>
    </citation>
    <scope>NUCLEOTIDE SEQUENCE [LARGE SCALE GENOMIC DNA]</scope>
    <source>
        <strain evidence="2 3">JCM 6924</strain>
    </source>
</reference>
<dbReference type="EMBL" id="BAAATM010000018">
    <property type="protein sequence ID" value="GAA2550991.1"/>
    <property type="molecule type" value="Genomic_DNA"/>
</dbReference>
<dbReference type="InterPro" id="IPR039365">
    <property type="entry name" value="IS701-like"/>
</dbReference>